<dbReference type="InterPro" id="IPR025285">
    <property type="entry name" value="DUF4145"/>
</dbReference>
<protein>
    <recommendedName>
        <fullName evidence="1">DUF4145 domain-containing protein</fullName>
    </recommendedName>
</protein>
<organism evidence="2">
    <name type="scientific">hydrothermal vent metagenome</name>
    <dbReference type="NCBI Taxonomy" id="652676"/>
    <lineage>
        <taxon>unclassified sequences</taxon>
        <taxon>metagenomes</taxon>
        <taxon>ecological metagenomes</taxon>
    </lineage>
</organism>
<gene>
    <name evidence="2" type="ORF">MNBD_GAMMA12-67</name>
</gene>
<evidence type="ECO:0000313" key="2">
    <source>
        <dbReference type="EMBL" id="VAW74793.1"/>
    </source>
</evidence>
<name>A0A3B0YF63_9ZZZZ</name>
<accession>A0A3B0YF63</accession>
<evidence type="ECO:0000259" key="1">
    <source>
        <dbReference type="Pfam" id="PF13643"/>
    </source>
</evidence>
<dbReference type="Pfam" id="PF13643">
    <property type="entry name" value="DUF4145"/>
    <property type="match status" value="1"/>
</dbReference>
<dbReference type="EMBL" id="UOFL01000066">
    <property type="protein sequence ID" value="VAW74793.1"/>
    <property type="molecule type" value="Genomic_DNA"/>
</dbReference>
<dbReference type="AlphaFoldDB" id="A0A3B0YF63"/>
<feature type="domain" description="DUF4145" evidence="1">
    <location>
        <begin position="111"/>
        <end position="199"/>
    </location>
</feature>
<sequence>MEIKEAKDAISEHVVDLIDQCPHCGARVHIEQLWNDYHQYKNGNVEFYVTFRCKPCRKLLLKTFLFKQNKYSREQNLEIDGWEEKFPQTLDDELNNEEKELIPEEVLSDYQEALKCQSIGAFRASCAMFRRALQSSLVIIGANHKLDLIKQIESLDNLPPDIKDWAHQIRIFGNWGAHPDKDNLKDVNEEDVTETHDFISKLLMYIFIMPEKVKLSRAKREAKLNNDQNPTEE</sequence>
<reference evidence="2" key="1">
    <citation type="submission" date="2018-06" db="EMBL/GenBank/DDBJ databases">
        <authorList>
            <person name="Zhirakovskaya E."/>
        </authorList>
    </citation>
    <scope>NUCLEOTIDE SEQUENCE</scope>
</reference>
<proteinExistence type="predicted"/>